<dbReference type="PROSITE" id="PS50081">
    <property type="entry name" value="ZF_DAG_PE_2"/>
    <property type="match status" value="2"/>
</dbReference>
<evidence type="ECO:0000256" key="5">
    <source>
        <dbReference type="ARBA" id="ARBA00022553"/>
    </source>
</evidence>
<dbReference type="InterPro" id="IPR002219">
    <property type="entry name" value="PKC_DAG/PE"/>
</dbReference>
<dbReference type="InterPro" id="IPR013761">
    <property type="entry name" value="SAM/pointed_sf"/>
</dbReference>
<keyword evidence="21" id="KW-1185">Reference proteome</keyword>
<evidence type="ECO:0000256" key="8">
    <source>
        <dbReference type="ARBA" id="ARBA00022737"/>
    </source>
</evidence>
<feature type="region of interest" description="Disordered" evidence="15">
    <location>
        <begin position="564"/>
        <end position="590"/>
    </location>
</feature>
<dbReference type="Pfam" id="PF00609">
    <property type="entry name" value="DAGK_acc"/>
    <property type="match status" value="1"/>
</dbReference>
<feature type="compositionally biased region" description="Acidic residues" evidence="15">
    <location>
        <begin position="16"/>
        <end position="30"/>
    </location>
</feature>
<feature type="compositionally biased region" description="Polar residues" evidence="15">
    <location>
        <begin position="581"/>
        <end position="590"/>
    </location>
</feature>
<evidence type="ECO:0000256" key="13">
    <source>
        <dbReference type="ARBA" id="ARBA00022840"/>
    </source>
</evidence>
<dbReference type="InterPro" id="IPR017438">
    <property type="entry name" value="ATP-NAD_kinase_N"/>
</dbReference>
<feature type="domain" description="SAM" evidence="18">
    <location>
        <begin position="1161"/>
        <end position="1221"/>
    </location>
</feature>
<evidence type="ECO:0000256" key="2">
    <source>
        <dbReference type="ARBA" id="ARBA00004496"/>
    </source>
</evidence>
<dbReference type="SUPFAM" id="SSF47769">
    <property type="entry name" value="SAM/Pointed domain"/>
    <property type="match status" value="1"/>
</dbReference>
<feature type="domain" description="PH" evidence="16">
    <location>
        <begin position="52"/>
        <end position="147"/>
    </location>
</feature>
<keyword evidence="5" id="KW-0597">Phosphoprotein</keyword>
<dbReference type="PROSITE" id="PS50146">
    <property type="entry name" value="DAGK"/>
    <property type="match status" value="1"/>
</dbReference>
<evidence type="ECO:0000256" key="15">
    <source>
        <dbReference type="SAM" id="MobiDB-lite"/>
    </source>
</evidence>
<organism evidence="20 21">
    <name type="scientific">Exaiptasia diaphana</name>
    <name type="common">Tropical sea anemone</name>
    <name type="synonym">Aiptasia pulchella</name>
    <dbReference type="NCBI Taxonomy" id="2652724"/>
    <lineage>
        <taxon>Eukaryota</taxon>
        <taxon>Metazoa</taxon>
        <taxon>Cnidaria</taxon>
        <taxon>Anthozoa</taxon>
        <taxon>Hexacorallia</taxon>
        <taxon>Actiniaria</taxon>
        <taxon>Aiptasiidae</taxon>
        <taxon>Exaiptasia</taxon>
    </lineage>
</organism>
<accession>A0A913XFN1</accession>
<dbReference type="Pfam" id="PF00536">
    <property type="entry name" value="SAM_1"/>
    <property type="match status" value="1"/>
</dbReference>
<evidence type="ECO:0000256" key="14">
    <source>
        <dbReference type="RuleBase" id="RU361128"/>
    </source>
</evidence>
<name>A0A913XFN1_EXADI</name>
<dbReference type="Pfam" id="PF00169">
    <property type="entry name" value="PH"/>
    <property type="match status" value="1"/>
</dbReference>
<dbReference type="GO" id="GO:0007200">
    <property type="term" value="P:phospholipase C-activating G protein-coupled receptor signaling pathway"/>
    <property type="evidence" value="ECO:0007669"/>
    <property type="project" value="InterPro"/>
</dbReference>
<keyword evidence="13 14" id="KW-0067">ATP-binding</keyword>
<dbReference type="CDD" id="cd20800">
    <property type="entry name" value="C1_DGK_typeII_rpt1"/>
    <property type="match status" value="1"/>
</dbReference>
<dbReference type="Gene3D" id="2.60.200.40">
    <property type="match status" value="1"/>
</dbReference>
<evidence type="ECO:0000313" key="21">
    <source>
        <dbReference type="Proteomes" id="UP000887567"/>
    </source>
</evidence>
<dbReference type="PROSITE" id="PS50003">
    <property type="entry name" value="PH_DOMAIN"/>
    <property type="match status" value="1"/>
</dbReference>
<keyword evidence="9 14" id="KW-0547">Nucleotide-binding</keyword>
<evidence type="ECO:0000259" key="17">
    <source>
        <dbReference type="PROSITE" id="PS50081"/>
    </source>
</evidence>
<evidence type="ECO:0000256" key="11">
    <source>
        <dbReference type="ARBA" id="ARBA00022777"/>
    </source>
</evidence>
<dbReference type="FunFam" id="2.60.200.40:FF:000001">
    <property type="entry name" value="Diacylglycerol kinase"/>
    <property type="match status" value="1"/>
</dbReference>
<keyword evidence="10" id="KW-0863">Zinc-finger</keyword>
<evidence type="ECO:0000256" key="3">
    <source>
        <dbReference type="ARBA" id="ARBA00009280"/>
    </source>
</evidence>
<dbReference type="Proteomes" id="UP000887567">
    <property type="component" value="Unplaced"/>
</dbReference>
<dbReference type="SMART" id="SM00454">
    <property type="entry name" value="SAM"/>
    <property type="match status" value="1"/>
</dbReference>
<dbReference type="RefSeq" id="XP_020903666.1">
    <property type="nucleotide sequence ID" value="XM_021048007.2"/>
</dbReference>
<dbReference type="GO" id="GO:0005886">
    <property type="term" value="C:plasma membrane"/>
    <property type="evidence" value="ECO:0007669"/>
    <property type="project" value="TreeGrafter"/>
</dbReference>
<keyword evidence="11 14" id="KW-0418">Kinase</keyword>
<dbReference type="InterPro" id="IPR001849">
    <property type="entry name" value="PH_domain"/>
</dbReference>
<evidence type="ECO:0000256" key="1">
    <source>
        <dbReference type="ARBA" id="ARBA00002064"/>
    </source>
</evidence>
<proteinExistence type="inferred from homology"/>
<dbReference type="GO" id="GO:0008270">
    <property type="term" value="F:zinc ion binding"/>
    <property type="evidence" value="ECO:0007669"/>
    <property type="project" value="UniProtKB-KW"/>
</dbReference>
<dbReference type="Pfam" id="PF22944">
    <property type="entry name" value="DGKD_4H"/>
    <property type="match status" value="1"/>
</dbReference>
<feature type="region of interest" description="Disordered" evidence="15">
    <location>
        <begin position="1"/>
        <end position="34"/>
    </location>
</feature>
<dbReference type="GO" id="GO:0046486">
    <property type="term" value="P:glycerolipid metabolic process"/>
    <property type="evidence" value="ECO:0007669"/>
    <property type="project" value="UniProtKB-ARBA"/>
</dbReference>
<sequence length="1255" mass="140326">MSQYWKGSYDFTSASDDNELDSSDDSDSDGAIEAPKLYHRRKSTAAAVRARHCLKEGHLLKQSGSFQRWKKRYFKLREGKKLFYAKNNNQNTIFNEIDLQDFSIAESSIRNVNNSFTLITPYRSLVLSAETRREMEEWFGCLRALCSQRTSQSDILDQLSGTHNWYSCTHTRPTFCNVCKDILSGVTSKGLSCEVCRFKVHRRCAAKAPNNCKWTTIQSLRREALEFDETDPSSMPHQWLEGNLVPGSRCNVCERQCGSKRRLQDFRCLWCNATVHTTCKPSLSRKCTFGENCLSILSPLCLEGPMGPGRLEKFKHSGLSPLLVFVNSKSGDNQGVKFIRKFKQLLNPIQVFDLGVGGPQQGIQIFKQFNRFRILVCGGDGSIGWVMKEVDNTNLTNKVQIGVLPLGTGNDLSRVLGWGTSFADDNSLPQFLQHLERAKALMLDRWSIMTQECNPTLPPSRSSSTETLDAPLPYQPEFDRIDIFQNNVATHLTRILYSSQHQTVISSAKVLCEIVRDFVSNVGAVSATSDPEEANDPGSLSQKCEVLNDKLNLLLKTLSIESEAASTPPKELLPPDSPPENNQMNSNGKNQKVFVPKDALMSRANSLKKAIKQIIEHTETEVDKQNAQTCDSTSSLAEAMVTAAGDVVTMSTNDNMLESVPENAVHGLLEEEEPATDNEGNPIEPSSTTSVNLQAVSNILSATLPKSSDARFLSRGSSYPYQYEPSLEDLLTKQSSKPTVQFNTCIISKAFLKDRPKESVVGMMIGKALLLNADALCAPATPMMNTISDVDGYSERCMMNNYFGIGLDAKISLEFHNRREEHPEKYRSRKKNMIWYGFLGGKEFVQRTYKNLDQRVKLECDGHRISLPSLQGIVVLNITSYMGGANFWGGARDDGFTQPSFDDSMLEVIAVLGAQQMGMSKVFGGMQHHRIAQCRVVKITITGEPIPVQVDGEAWMQNPGYIKIVHKNRAQMLVRDRDFENTLKLWTDLQQEKNALTSDFESETLKSLAIAILPLVHSIEIASEKNPAVEKDLADWAKSIESLLPDTKSQENINRTRAMDFLSNAKAFTQEVLWFLSEKQQSMEPPLSEDCLMSITTALNNLESELMRAVDVCGLADFEDEKDRSQSSKGKSKFSFGLLRSKKPEMTKAVTAPAGRMIQYWGVEEVGKWLENIGLGEYRELFAKHEVCGNELLGLSRADLKSYGVTKVAHIKKILQSIKQLCGGMSTRTAARIERTAKGEEKSTKSPYFDKEYSH</sequence>
<dbReference type="Gene3D" id="2.30.29.30">
    <property type="entry name" value="Pleckstrin-homology domain (PH domain)/Phosphotyrosine-binding domain (PTB)"/>
    <property type="match status" value="1"/>
</dbReference>
<keyword evidence="6 14" id="KW-0808">Transferase</keyword>
<dbReference type="InterPro" id="IPR016064">
    <property type="entry name" value="NAD/diacylglycerol_kinase_sf"/>
</dbReference>
<feature type="region of interest" description="Disordered" evidence="15">
    <location>
        <begin position="1233"/>
        <end position="1255"/>
    </location>
</feature>
<feature type="domain" description="Phorbol-ester/DAG-type" evidence="17">
    <location>
        <begin position="236"/>
        <end position="287"/>
    </location>
</feature>
<dbReference type="GO" id="GO:0004143">
    <property type="term" value="F:ATP-dependent diacylglycerol kinase activity"/>
    <property type="evidence" value="ECO:0007669"/>
    <property type="project" value="UniProtKB-EC"/>
</dbReference>
<dbReference type="AlphaFoldDB" id="A0A913XFN1"/>
<dbReference type="PANTHER" id="PTHR11255:SF109">
    <property type="entry name" value="DIACYLGLYCEROL KINASE ETA"/>
    <property type="match status" value="1"/>
</dbReference>
<keyword evidence="8" id="KW-0677">Repeat</keyword>
<dbReference type="Pfam" id="PF00781">
    <property type="entry name" value="DAGK_cat"/>
    <property type="match status" value="1"/>
</dbReference>
<feature type="domain" description="DAGKc" evidence="19">
    <location>
        <begin position="317"/>
        <end position="452"/>
    </location>
</feature>
<dbReference type="SUPFAM" id="SSF50729">
    <property type="entry name" value="PH domain-like"/>
    <property type="match status" value="1"/>
</dbReference>
<comment type="function">
    <text evidence="1">Phosphorylates diacylglycerol (DAG) to generate phosphatidic acid (PA).</text>
</comment>
<dbReference type="EnsemblMetazoa" id="XM_021048007.2">
    <property type="protein sequence ID" value="XP_020903666.1"/>
    <property type="gene ID" value="LOC110242064"/>
</dbReference>
<comment type="catalytic activity">
    <reaction evidence="14">
        <text>a 1,2-diacyl-sn-glycerol + ATP = a 1,2-diacyl-sn-glycero-3-phosphate + ADP + H(+)</text>
        <dbReference type="Rhea" id="RHEA:10272"/>
        <dbReference type="ChEBI" id="CHEBI:15378"/>
        <dbReference type="ChEBI" id="CHEBI:17815"/>
        <dbReference type="ChEBI" id="CHEBI:30616"/>
        <dbReference type="ChEBI" id="CHEBI:58608"/>
        <dbReference type="ChEBI" id="CHEBI:456216"/>
        <dbReference type="EC" id="2.7.1.107"/>
    </reaction>
</comment>
<comment type="subcellular location">
    <subcellularLocation>
        <location evidence="2">Cytoplasm</location>
    </subcellularLocation>
</comment>
<dbReference type="PROSITE" id="PS50105">
    <property type="entry name" value="SAM_DOMAIN"/>
    <property type="match status" value="1"/>
</dbReference>
<reference evidence="20" key="1">
    <citation type="submission" date="2022-11" db="UniProtKB">
        <authorList>
            <consortium name="EnsemblMetazoa"/>
        </authorList>
    </citation>
    <scope>IDENTIFICATION</scope>
</reference>
<dbReference type="SUPFAM" id="SSF111331">
    <property type="entry name" value="NAD kinase/diacylglycerol kinase-like"/>
    <property type="match status" value="1"/>
</dbReference>
<feature type="domain" description="Phorbol-ester/DAG-type" evidence="17">
    <location>
        <begin position="162"/>
        <end position="212"/>
    </location>
</feature>
<dbReference type="FunFam" id="3.30.60.20:FF:000002">
    <property type="entry name" value="Diacylglycerol kinase"/>
    <property type="match status" value="1"/>
</dbReference>
<dbReference type="CDD" id="cd20852">
    <property type="entry name" value="C1_DGK_typeII_rpt2"/>
    <property type="match status" value="1"/>
</dbReference>
<dbReference type="GO" id="GO:0005524">
    <property type="term" value="F:ATP binding"/>
    <property type="evidence" value="ECO:0007669"/>
    <property type="project" value="UniProtKB-KW"/>
</dbReference>
<dbReference type="GeneID" id="110242064"/>
<dbReference type="Gene3D" id="3.30.60.20">
    <property type="match status" value="2"/>
</dbReference>
<dbReference type="SMART" id="SM00109">
    <property type="entry name" value="C1"/>
    <property type="match status" value="2"/>
</dbReference>
<dbReference type="OrthoDB" id="196165at2759"/>
<dbReference type="OMA" id="KLADWRC"/>
<protein>
    <recommendedName>
        <fullName evidence="14">Diacylglycerol kinase</fullName>
        <shortName evidence="14">DAG kinase</shortName>
        <ecNumber evidence="14">2.7.1.107</ecNumber>
    </recommendedName>
</protein>
<evidence type="ECO:0000256" key="12">
    <source>
        <dbReference type="ARBA" id="ARBA00022833"/>
    </source>
</evidence>
<evidence type="ECO:0000259" key="18">
    <source>
        <dbReference type="PROSITE" id="PS50105"/>
    </source>
</evidence>
<dbReference type="SMART" id="SM00045">
    <property type="entry name" value="DAGKa"/>
    <property type="match status" value="1"/>
</dbReference>
<evidence type="ECO:0000313" key="20">
    <source>
        <dbReference type="EnsemblMetazoa" id="XP_020903666.1"/>
    </source>
</evidence>
<evidence type="ECO:0000256" key="6">
    <source>
        <dbReference type="ARBA" id="ARBA00022679"/>
    </source>
</evidence>
<dbReference type="InterPro" id="IPR001206">
    <property type="entry name" value="Diacylglycerol_kinase_cat_dom"/>
</dbReference>
<dbReference type="SMART" id="SM00233">
    <property type="entry name" value="PH"/>
    <property type="match status" value="1"/>
</dbReference>
<dbReference type="InterPro" id="IPR046349">
    <property type="entry name" value="C1-like_sf"/>
</dbReference>
<dbReference type="PANTHER" id="PTHR11255">
    <property type="entry name" value="DIACYLGLYCEROL KINASE"/>
    <property type="match status" value="1"/>
</dbReference>
<dbReference type="InterPro" id="IPR000756">
    <property type="entry name" value="Diacylglycerol_kin_accessory"/>
</dbReference>
<dbReference type="Pfam" id="PF00130">
    <property type="entry name" value="C1_1"/>
    <property type="match status" value="2"/>
</dbReference>
<keyword evidence="7" id="KW-0479">Metal-binding</keyword>
<dbReference type="PROSITE" id="PS00479">
    <property type="entry name" value="ZF_DAG_PE_1"/>
    <property type="match status" value="2"/>
</dbReference>
<dbReference type="SUPFAM" id="SSF57889">
    <property type="entry name" value="Cysteine-rich domain"/>
    <property type="match status" value="2"/>
</dbReference>
<evidence type="ECO:0000256" key="10">
    <source>
        <dbReference type="ARBA" id="ARBA00022771"/>
    </source>
</evidence>
<dbReference type="Gene3D" id="3.40.50.10330">
    <property type="entry name" value="Probable inorganic polyphosphate/atp-NAD kinase, domain 1"/>
    <property type="match status" value="1"/>
</dbReference>
<dbReference type="EC" id="2.7.1.107" evidence="14"/>
<dbReference type="KEGG" id="epa:110242064"/>
<keyword evidence="4" id="KW-0963">Cytoplasm</keyword>
<evidence type="ECO:0000259" key="19">
    <source>
        <dbReference type="PROSITE" id="PS50146"/>
    </source>
</evidence>
<dbReference type="GO" id="GO:0005737">
    <property type="term" value="C:cytoplasm"/>
    <property type="evidence" value="ECO:0007669"/>
    <property type="project" value="UniProtKB-SubCell"/>
</dbReference>
<comment type="similarity">
    <text evidence="3 14">Belongs to the eukaryotic diacylglycerol kinase family.</text>
</comment>
<evidence type="ECO:0000256" key="9">
    <source>
        <dbReference type="ARBA" id="ARBA00022741"/>
    </source>
</evidence>
<evidence type="ECO:0000256" key="4">
    <source>
        <dbReference type="ARBA" id="ARBA00022490"/>
    </source>
</evidence>
<dbReference type="InterPro" id="IPR001660">
    <property type="entry name" value="SAM"/>
</dbReference>
<evidence type="ECO:0000259" key="16">
    <source>
        <dbReference type="PROSITE" id="PS50003"/>
    </source>
</evidence>
<dbReference type="InterPro" id="IPR011993">
    <property type="entry name" value="PH-like_dom_sf"/>
</dbReference>
<evidence type="ECO:0000256" key="7">
    <source>
        <dbReference type="ARBA" id="ARBA00022723"/>
    </source>
</evidence>
<dbReference type="InterPro" id="IPR054474">
    <property type="entry name" value="DGKD_4H"/>
</dbReference>
<keyword evidence="12" id="KW-0862">Zinc</keyword>
<dbReference type="SMART" id="SM00046">
    <property type="entry name" value="DAGKc"/>
    <property type="match status" value="1"/>
</dbReference>
<dbReference type="InterPro" id="IPR037607">
    <property type="entry name" value="DGK"/>
</dbReference>
<dbReference type="Gene3D" id="1.10.150.50">
    <property type="entry name" value="Transcription Factor, Ets-1"/>
    <property type="match status" value="1"/>
</dbReference>